<dbReference type="AlphaFoldDB" id="A0A0P9D8V4"/>
<feature type="transmembrane region" description="Helical" evidence="5">
    <location>
        <begin position="92"/>
        <end position="110"/>
    </location>
</feature>
<dbReference type="PROSITE" id="PS50850">
    <property type="entry name" value="MFS"/>
    <property type="match status" value="1"/>
</dbReference>
<dbReference type="Proteomes" id="UP000050515">
    <property type="component" value="Unassembled WGS sequence"/>
</dbReference>
<feature type="transmembrane region" description="Helical" evidence="5">
    <location>
        <begin position="421"/>
        <end position="439"/>
    </location>
</feature>
<accession>A0A0P9D8V4</accession>
<dbReference type="InterPro" id="IPR020846">
    <property type="entry name" value="MFS_dom"/>
</dbReference>
<feature type="transmembrane region" description="Helical" evidence="5">
    <location>
        <begin position="182"/>
        <end position="201"/>
    </location>
</feature>
<feature type="transmembrane region" description="Helical" evidence="5">
    <location>
        <begin position="341"/>
        <end position="358"/>
    </location>
</feature>
<dbReference type="PROSITE" id="PS00217">
    <property type="entry name" value="SUGAR_TRANSPORT_2"/>
    <property type="match status" value="1"/>
</dbReference>
<name>A0A0P9D8V4_9ARCH</name>
<dbReference type="SUPFAM" id="SSF103473">
    <property type="entry name" value="MFS general substrate transporter"/>
    <property type="match status" value="1"/>
</dbReference>
<dbReference type="PANTHER" id="PTHR23508:SF10">
    <property type="entry name" value="CARBOXYLIC ACID TRANSPORTER PROTEIN HOMOLOG"/>
    <property type="match status" value="1"/>
</dbReference>
<evidence type="ECO:0000256" key="1">
    <source>
        <dbReference type="ARBA" id="ARBA00004141"/>
    </source>
</evidence>
<feature type="transmembrane region" description="Helical" evidence="5">
    <location>
        <begin position="392"/>
        <end position="415"/>
    </location>
</feature>
<keyword evidence="3 5" id="KW-1133">Transmembrane helix</keyword>
<evidence type="ECO:0000313" key="7">
    <source>
        <dbReference type="EMBL" id="KPV45844.1"/>
    </source>
</evidence>
<gene>
    <name evidence="8" type="ORF">AOG54_06635</name>
    <name evidence="7" type="ORF">SE19_08075</name>
</gene>
<reference evidence="8 9" key="2">
    <citation type="submission" date="2015-09" db="EMBL/GenBank/DDBJ databases">
        <title>Heavy metals and arsenic resistance mechanisms in polyextremophilic archaea of the family Ferroplasmaceae.</title>
        <authorList>
            <person name="Bulaev A.G."/>
            <person name="Kanygina A.V."/>
        </authorList>
    </citation>
    <scope>NUCLEOTIDE SEQUENCE [LARGE SCALE GENOMIC DNA]</scope>
    <source>
        <strain evidence="8 9">VT</strain>
    </source>
</reference>
<evidence type="ECO:0000313" key="9">
    <source>
        <dbReference type="Proteomes" id="UP000050320"/>
    </source>
</evidence>
<proteinExistence type="predicted"/>
<comment type="caution">
    <text evidence="7">The sequence shown here is derived from an EMBL/GenBank/DDBJ whole genome shotgun (WGS) entry which is preliminary data.</text>
</comment>
<dbReference type="EMBL" id="LJCQ01000370">
    <property type="protein sequence ID" value="KPV45844.1"/>
    <property type="molecule type" value="Genomic_DNA"/>
</dbReference>
<dbReference type="RefSeq" id="WP_054964480.1">
    <property type="nucleotide sequence ID" value="NZ_LJCQ01000370.1"/>
</dbReference>
<comment type="subcellular location">
    <subcellularLocation>
        <location evidence="1">Membrane</location>
        <topology evidence="1">Multi-pass membrane protein</topology>
    </subcellularLocation>
</comment>
<dbReference type="InterPro" id="IPR005829">
    <property type="entry name" value="Sugar_transporter_CS"/>
</dbReference>
<dbReference type="Gene3D" id="1.20.1250.20">
    <property type="entry name" value="MFS general substrate transporter like domains"/>
    <property type="match status" value="1"/>
</dbReference>
<feature type="transmembrane region" description="Helical" evidence="5">
    <location>
        <begin position="21"/>
        <end position="46"/>
    </location>
</feature>
<dbReference type="InterPro" id="IPR036259">
    <property type="entry name" value="MFS_trans_sf"/>
</dbReference>
<sequence>MSDIFEDFDKKKFGWFHVKSILTTGMGVFTDGYDLSSVGIVLAIVLSSYGITKSTPGYVLYTSLIAGSALIGAAVGALIFGELARRGRKKFYGVDVLILGIFAFLQIFAINVYALIIIRLILGIGVGADYVMSPMIMGEHANAKDRGKTIGFGFGMMWGFGALLAAFAYMISGPILGLSDAILWRIVLALGAVPALAVVYLRRKMPETPRFIARIAGDKKSFEDEVKYVANRQIKIEGNIKDEHGFRYYFHKYRREYVAAMLLWFFYDQIAYAGILFGPTLIASKLGLSPDAWTYLMEVFTLVGGIVMLSLIDRKGRKLLQILGFIGMGAFLLLFDGLKSVGIVAAFPIAGMLAYGLGMHFSNQAGPGSITASGMYGVELAPTKIRSQIQSYTVASGRTGASLASFVFPAVFAAFGESVAFYYLSALAIIAAVVTFVFIPETKGSLEESSNEIKEMKSIKIAEDQPVR</sequence>
<feature type="transmembrane region" description="Helical" evidence="5">
    <location>
        <begin position="149"/>
        <end position="170"/>
    </location>
</feature>
<evidence type="ECO:0000256" key="2">
    <source>
        <dbReference type="ARBA" id="ARBA00022692"/>
    </source>
</evidence>
<evidence type="ECO:0000256" key="5">
    <source>
        <dbReference type="SAM" id="Phobius"/>
    </source>
</evidence>
<evidence type="ECO:0000256" key="3">
    <source>
        <dbReference type="ARBA" id="ARBA00022989"/>
    </source>
</evidence>
<feature type="transmembrane region" description="Helical" evidence="5">
    <location>
        <begin position="292"/>
        <end position="312"/>
    </location>
</feature>
<evidence type="ECO:0000313" key="10">
    <source>
        <dbReference type="Proteomes" id="UP000050515"/>
    </source>
</evidence>
<dbReference type="EMBL" id="LKBG01000280">
    <property type="protein sequence ID" value="KQB33718.1"/>
    <property type="molecule type" value="Genomic_DNA"/>
</dbReference>
<dbReference type="GO" id="GO:0046943">
    <property type="term" value="F:carboxylic acid transmembrane transporter activity"/>
    <property type="evidence" value="ECO:0007669"/>
    <property type="project" value="TreeGrafter"/>
</dbReference>
<keyword evidence="2 5" id="KW-0812">Transmembrane</keyword>
<reference evidence="7 10" key="1">
    <citation type="submission" date="2015-09" db="EMBL/GenBank/DDBJ databases">
        <title>Draft genome sequence of Acidiplasma aeolicum DSM 18409.</title>
        <authorList>
            <person name="Hemp J."/>
        </authorList>
    </citation>
    <scope>NUCLEOTIDE SEQUENCE [LARGE SCALE GENOMIC DNA]</scope>
    <source>
        <strain evidence="7 10">V</strain>
    </source>
</reference>
<dbReference type="InterPro" id="IPR005828">
    <property type="entry name" value="MFS_sugar_transport-like"/>
</dbReference>
<protein>
    <submittedName>
        <fullName evidence="7">MFS transporter</fullName>
    </submittedName>
</protein>
<dbReference type="PANTHER" id="PTHR23508">
    <property type="entry name" value="CARBOXYLIC ACID TRANSPORTER PROTEIN HOMOLOG"/>
    <property type="match status" value="1"/>
</dbReference>
<dbReference type="OrthoDB" id="117970at2157"/>
<organism evidence="7 10">
    <name type="scientific">Acidiplasma aeolicum</name>
    <dbReference type="NCBI Taxonomy" id="507754"/>
    <lineage>
        <taxon>Archaea</taxon>
        <taxon>Methanobacteriati</taxon>
        <taxon>Thermoplasmatota</taxon>
        <taxon>Thermoplasmata</taxon>
        <taxon>Thermoplasmatales</taxon>
        <taxon>Ferroplasmaceae</taxon>
        <taxon>Acidiplasma</taxon>
    </lineage>
</organism>
<feature type="transmembrane region" description="Helical" evidence="5">
    <location>
        <begin position="58"/>
        <end position="80"/>
    </location>
</feature>
<feature type="transmembrane region" description="Helical" evidence="5">
    <location>
        <begin position="257"/>
        <end position="280"/>
    </location>
</feature>
<feature type="domain" description="Major facilitator superfamily (MFS) profile" evidence="6">
    <location>
        <begin position="20"/>
        <end position="443"/>
    </location>
</feature>
<evidence type="ECO:0000313" key="8">
    <source>
        <dbReference type="EMBL" id="KQB33718.1"/>
    </source>
</evidence>
<keyword evidence="4 5" id="KW-0472">Membrane</keyword>
<dbReference type="GO" id="GO:0005886">
    <property type="term" value="C:plasma membrane"/>
    <property type="evidence" value="ECO:0007669"/>
    <property type="project" value="TreeGrafter"/>
</dbReference>
<evidence type="ECO:0000256" key="4">
    <source>
        <dbReference type="ARBA" id="ARBA00023136"/>
    </source>
</evidence>
<evidence type="ECO:0000259" key="6">
    <source>
        <dbReference type="PROSITE" id="PS50850"/>
    </source>
</evidence>
<dbReference type="PATRIC" id="fig|507754.4.peg.141"/>
<keyword evidence="9" id="KW-1185">Reference proteome</keyword>
<dbReference type="Proteomes" id="UP000050320">
    <property type="component" value="Unassembled WGS sequence"/>
</dbReference>
<feature type="transmembrane region" description="Helical" evidence="5">
    <location>
        <begin position="319"/>
        <end position="335"/>
    </location>
</feature>
<dbReference type="Pfam" id="PF00083">
    <property type="entry name" value="Sugar_tr"/>
    <property type="match status" value="1"/>
</dbReference>